<evidence type="ECO:0000313" key="2">
    <source>
        <dbReference type="Proteomes" id="UP001162992"/>
    </source>
</evidence>
<keyword evidence="2" id="KW-1185">Reference proteome</keyword>
<protein>
    <submittedName>
        <fullName evidence="1">Uncharacterized protein</fullName>
    </submittedName>
</protein>
<organism evidence="1 2">
    <name type="scientific">Diphasiastrum complanatum</name>
    <name type="common">Issler's clubmoss</name>
    <name type="synonym">Lycopodium complanatum</name>
    <dbReference type="NCBI Taxonomy" id="34168"/>
    <lineage>
        <taxon>Eukaryota</taxon>
        <taxon>Viridiplantae</taxon>
        <taxon>Streptophyta</taxon>
        <taxon>Embryophyta</taxon>
        <taxon>Tracheophyta</taxon>
        <taxon>Lycopodiopsida</taxon>
        <taxon>Lycopodiales</taxon>
        <taxon>Lycopodiaceae</taxon>
        <taxon>Lycopodioideae</taxon>
        <taxon>Diphasiastrum</taxon>
    </lineage>
</organism>
<reference evidence="2" key="1">
    <citation type="journal article" date="2024" name="Proc. Natl. Acad. Sci. U.S.A.">
        <title>Extraordinary preservation of gene collinearity over three hundred million years revealed in homosporous lycophytes.</title>
        <authorList>
            <person name="Li C."/>
            <person name="Wickell D."/>
            <person name="Kuo L.Y."/>
            <person name="Chen X."/>
            <person name="Nie B."/>
            <person name="Liao X."/>
            <person name="Peng D."/>
            <person name="Ji J."/>
            <person name="Jenkins J."/>
            <person name="Williams M."/>
            <person name="Shu S."/>
            <person name="Plott C."/>
            <person name="Barry K."/>
            <person name="Rajasekar S."/>
            <person name="Grimwood J."/>
            <person name="Han X."/>
            <person name="Sun S."/>
            <person name="Hou Z."/>
            <person name="He W."/>
            <person name="Dai G."/>
            <person name="Sun C."/>
            <person name="Schmutz J."/>
            <person name="Leebens-Mack J.H."/>
            <person name="Li F.W."/>
            <person name="Wang L."/>
        </authorList>
    </citation>
    <scope>NUCLEOTIDE SEQUENCE [LARGE SCALE GENOMIC DNA]</scope>
    <source>
        <strain evidence="2">cv. PW_Plant_1</strain>
    </source>
</reference>
<name>A0ACC2B7P9_DIPCM</name>
<dbReference type="EMBL" id="CM055108">
    <property type="protein sequence ID" value="KAJ7525467.1"/>
    <property type="molecule type" value="Genomic_DNA"/>
</dbReference>
<gene>
    <name evidence="1" type="ORF">O6H91_17G052700</name>
</gene>
<evidence type="ECO:0000313" key="1">
    <source>
        <dbReference type="EMBL" id="KAJ7525467.1"/>
    </source>
</evidence>
<accession>A0ACC2B7P9</accession>
<sequence>MALQAGMATSKLLVIIGAGVAGSVLLKNSHISEFLTDLSKVFAKHLKEEDPSTDRSDITATLSAQVQRLTQELRLIAGSRSVTVVNSTPSQSNNLTSLAMPVAIIGAAGYGYIWWKGWSFGDLMYVTRRNMTNAVSSVSKQLEQVSTALSATKRHLTSRLDFVTKTLDDSMTVQGVIRDQVIDVRGEVVRVGGEIENVQRIVEGLEVKLDEVQYKQDFTNQGIILLCQFVQGLEGGQRPELLQGAAPFARARLEHATSSKVITSSGLKELQLISEAISSGNGASSSQSSPADKTERPSQSGTSSNLSTSGSGSRLQRTFTPNLSFSFKKVIITFF</sequence>
<comment type="caution">
    <text evidence="1">The sequence shown here is derived from an EMBL/GenBank/DDBJ whole genome shotgun (WGS) entry which is preliminary data.</text>
</comment>
<dbReference type="Proteomes" id="UP001162992">
    <property type="component" value="Chromosome 17"/>
</dbReference>
<proteinExistence type="predicted"/>